<feature type="compositionally biased region" description="Basic and acidic residues" evidence="1">
    <location>
        <begin position="22"/>
        <end position="37"/>
    </location>
</feature>
<feature type="region of interest" description="Disordered" evidence="1">
    <location>
        <begin position="22"/>
        <end position="84"/>
    </location>
</feature>
<sequence>MSLSFVLWGLYLVRLPFVFGLREPKPKPPEPPAETKPEAWSSCRNQQEAPKPDSEPAKSPKEGDARERELTKGGEFRPEDADGVCLPPYRVQVVEFSRLVGAGGGVPSDTGASLGLGLQKRMVMEPLATERPGVGKLDKAAEPVPPQRRAQMLREAMGHVEYCKAQRVHRKELLTLQNHRDENNQTDE</sequence>
<organism evidence="3 4">
    <name type="scientific">Durusdinium trenchii</name>
    <dbReference type="NCBI Taxonomy" id="1381693"/>
    <lineage>
        <taxon>Eukaryota</taxon>
        <taxon>Sar</taxon>
        <taxon>Alveolata</taxon>
        <taxon>Dinophyceae</taxon>
        <taxon>Suessiales</taxon>
        <taxon>Symbiodiniaceae</taxon>
        <taxon>Durusdinium</taxon>
    </lineage>
</organism>
<reference evidence="3 4" key="1">
    <citation type="submission" date="2024-02" db="EMBL/GenBank/DDBJ databases">
        <authorList>
            <person name="Chen Y."/>
            <person name="Shah S."/>
            <person name="Dougan E. K."/>
            <person name="Thang M."/>
            <person name="Chan C."/>
        </authorList>
    </citation>
    <scope>NUCLEOTIDE SEQUENCE [LARGE SCALE GENOMIC DNA]</scope>
</reference>
<evidence type="ECO:0000256" key="2">
    <source>
        <dbReference type="SAM" id="SignalP"/>
    </source>
</evidence>
<gene>
    <name evidence="3" type="ORF">SCF082_LOCUS9165</name>
</gene>
<keyword evidence="2" id="KW-0732">Signal</keyword>
<accession>A0ABP0IXC8</accession>
<feature type="chain" id="PRO_5045745195" evidence="2">
    <location>
        <begin position="21"/>
        <end position="188"/>
    </location>
</feature>
<keyword evidence="4" id="KW-1185">Reference proteome</keyword>
<feature type="signal peptide" evidence="2">
    <location>
        <begin position="1"/>
        <end position="20"/>
    </location>
</feature>
<protein>
    <submittedName>
        <fullName evidence="3">Uncharacterized protein</fullName>
    </submittedName>
</protein>
<evidence type="ECO:0000313" key="3">
    <source>
        <dbReference type="EMBL" id="CAK9006756.1"/>
    </source>
</evidence>
<proteinExistence type="predicted"/>
<dbReference type="Proteomes" id="UP001642464">
    <property type="component" value="Unassembled WGS sequence"/>
</dbReference>
<evidence type="ECO:0000256" key="1">
    <source>
        <dbReference type="SAM" id="MobiDB-lite"/>
    </source>
</evidence>
<dbReference type="EMBL" id="CAXAMM010005291">
    <property type="protein sequence ID" value="CAK9006756.1"/>
    <property type="molecule type" value="Genomic_DNA"/>
</dbReference>
<feature type="non-terminal residue" evidence="3">
    <location>
        <position position="188"/>
    </location>
</feature>
<feature type="compositionally biased region" description="Basic and acidic residues" evidence="1">
    <location>
        <begin position="50"/>
        <end position="80"/>
    </location>
</feature>
<name>A0ABP0IXC8_9DINO</name>
<evidence type="ECO:0000313" key="4">
    <source>
        <dbReference type="Proteomes" id="UP001642464"/>
    </source>
</evidence>
<comment type="caution">
    <text evidence="3">The sequence shown here is derived from an EMBL/GenBank/DDBJ whole genome shotgun (WGS) entry which is preliminary data.</text>
</comment>